<accession>A0ABW2TI14</accession>
<protein>
    <submittedName>
        <fullName evidence="2">DUF3152 domain-containing protein</fullName>
    </submittedName>
</protein>
<organism evidence="2 3">
    <name type="scientific">Actinokineospora soli</name>
    <dbReference type="NCBI Taxonomy" id="1048753"/>
    <lineage>
        <taxon>Bacteria</taxon>
        <taxon>Bacillati</taxon>
        <taxon>Actinomycetota</taxon>
        <taxon>Actinomycetes</taxon>
        <taxon>Pseudonocardiales</taxon>
        <taxon>Pseudonocardiaceae</taxon>
        <taxon>Actinokineospora</taxon>
    </lineage>
</organism>
<dbReference type="InterPro" id="IPR022603">
    <property type="entry name" value="DUF3152"/>
</dbReference>
<comment type="caution">
    <text evidence="2">The sequence shown here is derived from an EMBL/GenBank/DDBJ whole genome shotgun (WGS) entry which is preliminary data.</text>
</comment>
<feature type="domain" description="DUF3152" evidence="1">
    <location>
        <begin position="11"/>
        <end position="215"/>
    </location>
</feature>
<gene>
    <name evidence="2" type="ORF">ACFQV2_05310</name>
</gene>
<dbReference type="EMBL" id="JBHTEY010000004">
    <property type="protein sequence ID" value="MFC7613126.1"/>
    <property type="molecule type" value="Genomic_DNA"/>
</dbReference>
<proteinExistence type="predicted"/>
<reference evidence="3" key="1">
    <citation type="journal article" date="2019" name="Int. J. Syst. Evol. Microbiol.">
        <title>The Global Catalogue of Microorganisms (GCM) 10K type strain sequencing project: providing services to taxonomists for standard genome sequencing and annotation.</title>
        <authorList>
            <consortium name="The Broad Institute Genomics Platform"/>
            <consortium name="The Broad Institute Genome Sequencing Center for Infectious Disease"/>
            <person name="Wu L."/>
            <person name="Ma J."/>
        </authorList>
    </citation>
    <scope>NUCLEOTIDE SEQUENCE [LARGE SCALE GENOMIC DNA]</scope>
    <source>
        <strain evidence="3">JCM 17695</strain>
    </source>
</reference>
<keyword evidence="3" id="KW-1185">Reference proteome</keyword>
<evidence type="ECO:0000313" key="2">
    <source>
        <dbReference type="EMBL" id="MFC7613126.1"/>
    </source>
</evidence>
<name>A0ABW2TI14_9PSEU</name>
<sequence length="221" mass="23836">MVELDIPTAELPGGAAFTKTGKGDWRVLPGSGKKVGSGRLYTYTVEVENGIDPAEYGGDATFAGLVDRTLSDPRGWTGLGEVAFQRVASDPDFKVSLTSPDTTHRPDMCGFTIKYESSCVIHDRVVLNLARWARGAVAFEGDQLAYRQYVINHEVGHVFDLRHVGCGKSGELAPVMMQQTFGVANDYVHQLNQLTGGGGVPKDGKVCRVNAWPNPQAQPGQ</sequence>
<dbReference type="SUPFAM" id="SSF55486">
    <property type="entry name" value="Metalloproteases ('zincins'), catalytic domain"/>
    <property type="match status" value="1"/>
</dbReference>
<dbReference type="Pfam" id="PF11350">
    <property type="entry name" value="DUF3152"/>
    <property type="match status" value="1"/>
</dbReference>
<evidence type="ECO:0000259" key="1">
    <source>
        <dbReference type="Pfam" id="PF11350"/>
    </source>
</evidence>
<dbReference type="Proteomes" id="UP001596512">
    <property type="component" value="Unassembled WGS sequence"/>
</dbReference>
<evidence type="ECO:0000313" key="3">
    <source>
        <dbReference type="Proteomes" id="UP001596512"/>
    </source>
</evidence>